<dbReference type="OrthoDB" id="289788at2"/>
<gene>
    <name evidence="2" type="ORF">Pla108_03690</name>
</gene>
<evidence type="ECO:0000313" key="2">
    <source>
        <dbReference type="EMBL" id="TWT99430.1"/>
    </source>
</evidence>
<comment type="caution">
    <text evidence="2">The sequence shown here is derived from an EMBL/GenBank/DDBJ whole genome shotgun (WGS) entry which is preliminary data.</text>
</comment>
<keyword evidence="3" id="KW-1185">Reference proteome</keyword>
<name>A0A5C6AJ52_9BACT</name>
<dbReference type="AlphaFoldDB" id="A0A5C6AJ52"/>
<feature type="region of interest" description="Disordered" evidence="1">
    <location>
        <begin position="49"/>
        <end position="80"/>
    </location>
</feature>
<sequence length="80" mass="8766">MSEKKPEPLQRAQAQRKCPVCGHSSYSVDGIHPQCHRAKADKKRLEVRAAEARANPPEPVEATEKKGAFNSAARFRSPGA</sequence>
<accession>A0A5C6AJ52</accession>
<proteinExistence type="predicted"/>
<evidence type="ECO:0000256" key="1">
    <source>
        <dbReference type="SAM" id="MobiDB-lite"/>
    </source>
</evidence>
<organism evidence="2 3">
    <name type="scientific">Botrimarina colliarenosi</name>
    <dbReference type="NCBI Taxonomy" id="2528001"/>
    <lineage>
        <taxon>Bacteria</taxon>
        <taxon>Pseudomonadati</taxon>
        <taxon>Planctomycetota</taxon>
        <taxon>Planctomycetia</taxon>
        <taxon>Pirellulales</taxon>
        <taxon>Lacipirellulaceae</taxon>
        <taxon>Botrimarina</taxon>
    </lineage>
</organism>
<reference evidence="2 3" key="1">
    <citation type="submission" date="2019-02" db="EMBL/GenBank/DDBJ databases">
        <title>Deep-cultivation of Planctomycetes and their phenomic and genomic characterization uncovers novel biology.</title>
        <authorList>
            <person name="Wiegand S."/>
            <person name="Jogler M."/>
            <person name="Boedeker C."/>
            <person name="Pinto D."/>
            <person name="Vollmers J."/>
            <person name="Rivas-Marin E."/>
            <person name="Kohn T."/>
            <person name="Peeters S.H."/>
            <person name="Heuer A."/>
            <person name="Rast P."/>
            <person name="Oberbeckmann S."/>
            <person name="Bunk B."/>
            <person name="Jeske O."/>
            <person name="Meyerdierks A."/>
            <person name="Storesund J.E."/>
            <person name="Kallscheuer N."/>
            <person name="Luecker S."/>
            <person name="Lage O.M."/>
            <person name="Pohl T."/>
            <person name="Merkel B.J."/>
            <person name="Hornburger P."/>
            <person name="Mueller R.-W."/>
            <person name="Bruemmer F."/>
            <person name="Labrenz M."/>
            <person name="Spormann A.M."/>
            <person name="Op Den Camp H."/>
            <person name="Overmann J."/>
            <person name="Amann R."/>
            <person name="Jetten M.S.M."/>
            <person name="Mascher T."/>
            <person name="Medema M.H."/>
            <person name="Devos D.P."/>
            <person name="Kaster A.-K."/>
            <person name="Ovreas L."/>
            <person name="Rohde M."/>
            <person name="Galperin M.Y."/>
            <person name="Jogler C."/>
        </authorList>
    </citation>
    <scope>NUCLEOTIDE SEQUENCE [LARGE SCALE GENOMIC DNA]</scope>
    <source>
        <strain evidence="2 3">Pla108</strain>
    </source>
</reference>
<evidence type="ECO:0000313" key="3">
    <source>
        <dbReference type="Proteomes" id="UP000317421"/>
    </source>
</evidence>
<protein>
    <submittedName>
        <fullName evidence="2">Uncharacterized protein</fullName>
    </submittedName>
</protein>
<dbReference type="Proteomes" id="UP000317421">
    <property type="component" value="Unassembled WGS sequence"/>
</dbReference>
<dbReference type="RefSeq" id="WP_146442136.1">
    <property type="nucleotide sequence ID" value="NZ_SJPR01000001.1"/>
</dbReference>
<dbReference type="EMBL" id="SJPR01000001">
    <property type="protein sequence ID" value="TWT99430.1"/>
    <property type="molecule type" value="Genomic_DNA"/>
</dbReference>